<feature type="transmembrane region" description="Helical" evidence="10">
    <location>
        <begin position="121"/>
        <end position="146"/>
    </location>
</feature>
<evidence type="ECO:0000256" key="2">
    <source>
        <dbReference type="ARBA" id="ARBA00022448"/>
    </source>
</evidence>
<feature type="transmembrane region" description="Helical" evidence="10">
    <location>
        <begin position="330"/>
        <end position="352"/>
    </location>
</feature>
<keyword evidence="4 10" id="KW-1133">Transmembrane helix</keyword>
<feature type="transmembrane region" description="Helical" evidence="10">
    <location>
        <begin position="26"/>
        <end position="46"/>
    </location>
</feature>
<organism evidence="11 12">
    <name type="scientific">Halothermothrix orenii (strain H 168 / OCM 544 / DSM 9562)</name>
    <dbReference type="NCBI Taxonomy" id="373903"/>
    <lineage>
        <taxon>Bacteria</taxon>
        <taxon>Bacillati</taxon>
        <taxon>Bacillota</taxon>
        <taxon>Clostridia</taxon>
        <taxon>Halanaerobiales</taxon>
        <taxon>Halothermotrichaceae</taxon>
        <taxon>Halothermothrix</taxon>
    </lineage>
</organism>
<evidence type="ECO:0000256" key="4">
    <source>
        <dbReference type="ARBA" id="ARBA00022989"/>
    </source>
</evidence>
<keyword evidence="5" id="KW-0406">Ion transport</keyword>
<keyword evidence="2" id="KW-0813">Transport</keyword>
<protein>
    <submittedName>
        <fullName evidence="11">Chloride channel core</fullName>
    </submittedName>
</protein>
<sequence>MFYAHIVDSFLDIFINSFINNRRRSYLILILPAIGGFITSIIIYTGSKAAKGHGIPAILETIESNKYGLSSRDLLVEGLASAITIGSGGSAGRIGPVVEIGAGLGDIAGRKLNMPLGTYQTLLGCGAAAGIAAIFNAPLGGIMFAVEVLYTNLEIKRLSLIVISAISADAIVRNISGYNPIFDLPPFQLNHPLEYIFYIILGILLGIFSNLFIKGLYMVTNLFNNLKINYHLKPIIGGLFVGLTGFFIPRVLGTGIPVISKAFTKSYLFNTLIILAILKIVATCLTLGSGGSGGIFAPGLLVGASTGLFCGGFLNTYLPGIVTSPESYGIVGMAAFISGIIRAPLTAVLIIFELTGNYSLILPLLLGAVLASNISKHICPESIYSPKLFYREISNYQNKVKS</sequence>
<dbReference type="STRING" id="373903.Hore_11720"/>
<evidence type="ECO:0000256" key="10">
    <source>
        <dbReference type="SAM" id="Phobius"/>
    </source>
</evidence>
<evidence type="ECO:0000256" key="9">
    <source>
        <dbReference type="ARBA" id="ARBA00023303"/>
    </source>
</evidence>
<dbReference type="Proteomes" id="UP000000719">
    <property type="component" value="Chromosome"/>
</dbReference>
<evidence type="ECO:0000313" key="11">
    <source>
        <dbReference type="EMBL" id="ACL69922.1"/>
    </source>
</evidence>
<dbReference type="GO" id="GO:0034707">
    <property type="term" value="C:chloride channel complex"/>
    <property type="evidence" value="ECO:0007669"/>
    <property type="project" value="UniProtKB-KW"/>
</dbReference>
<evidence type="ECO:0000256" key="3">
    <source>
        <dbReference type="ARBA" id="ARBA00022692"/>
    </source>
</evidence>
<keyword evidence="7" id="KW-0869">Chloride channel</keyword>
<evidence type="ECO:0000256" key="8">
    <source>
        <dbReference type="ARBA" id="ARBA00023214"/>
    </source>
</evidence>
<evidence type="ECO:0000256" key="6">
    <source>
        <dbReference type="ARBA" id="ARBA00023136"/>
    </source>
</evidence>
<evidence type="ECO:0000313" key="12">
    <source>
        <dbReference type="Proteomes" id="UP000000719"/>
    </source>
</evidence>
<dbReference type="PANTHER" id="PTHR43427:SF6">
    <property type="entry name" value="CHLORIDE CHANNEL PROTEIN CLC-E"/>
    <property type="match status" value="1"/>
</dbReference>
<keyword evidence="8" id="KW-0868">Chloride</keyword>
<proteinExistence type="predicted"/>
<dbReference type="InterPro" id="IPR001807">
    <property type="entry name" value="ClC"/>
</dbReference>
<accession>B8CXA3</accession>
<gene>
    <name evidence="11" type="ordered locus">Hore_11720</name>
</gene>
<dbReference type="GO" id="GO:0005254">
    <property type="term" value="F:chloride channel activity"/>
    <property type="evidence" value="ECO:0007669"/>
    <property type="project" value="UniProtKB-KW"/>
</dbReference>
<dbReference type="SUPFAM" id="SSF81340">
    <property type="entry name" value="Clc chloride channel"/>
    <property type="match status" value="1"/>
</dbReference>
<evidence type="ECO:0000256" key="7">
    <source>
        <dbReference type="ARBA" id="ARBA00023173"/>
    </source>
</evidence>
<dbReference type="CDD" id="cd00400">
    <property type="entry name" value="Voltage_gated_ClC"/>
    <property type="match status" value="1"/>
</dbReference>
<reference evidence="11 12" key="1">
    <citation type="journal article" date="2009" name="PLoS ONE">
        <title>Genome analysis of the anaerobic thermohalophilic bacterium Halothermothrix orenii.</title>
        <authorList>
            <person name="Mavromatis K."/>
            <person name="Ivanova N."/>
            <person name="Anderson I."/>
            <person name="Lykidis A."/>
            <person name="Hooper S.D."/>
            <person name="Sun H."/>
            <person name="Kunin V."/>
            <person name="Lapidus A."/>
            <person name="Hugenholtz P."/>
            <person name="Patel B."/>
            <person name="Kyrpides N.C."/>
        </authorList>
    </citation>
    <scope>NUCLEOTIDE SEQUENCE [LARGE SCALE GENOMIC DNA]</scope>
    <source>
        <strain evidence="12">H 168 / OCM 544 / DSM 9562</strain>
    </source>
</reference>
<feature type="transmembrane region" description="Helical" evidence="10">
    <location>
        <begin position="267"/>
        <end position="288"/>
    </location>
</feature>
<dbReference type="Gene3D" id="1.10.3080.10">
    <property type="entry name" value="Clc chloride channel"/>
    <property type="match status" value="1"/>
</dbReference>
<name>B8CXA3_HALOH</name>
<feature type="transmembrane region" description="Helical" evidence="10">
    <location>
        <begin position="158"/>
        <end position="175"/>
    </location>
</feature>
<feature type="transmembrane region" description="Helical" evidence="10">
    <location>
        <begin position="295"/>
        <end position="318"/>
    </location>
</feature>
<evidence type="ECO:0000256" key="5">
    <source>
        <dbReference type="ARBA" id="ARBA00023065"/>
    </source>
</evidence>
<dbReference type="PANTHER" id="PTHR43427">
    <property type="entry name" value="CHLORIDE CHANNEL PROTEIN CLC-E"/>
    <property type="match status" value="1"/>
</dbReference>
<dbReference type="InterPro" id="IPR050368">
    <property type="entry name" value="ClC-type_chloride_channel"/>
</dbReference>
<dbReference type="eggNOG" id="COG0038">
    <property type="taxonomic scope" value="Bacteria"/>
</dbReference>
<keyword evidence="3 10" id="KW-0812">Transmembrane</keyword>
<dbReference type="Pfam" id="PF00654">
    <property type="entry name" value="Voltage_CLC"/>
    <property type="match status" value="1"/>
</dbReference>
<feature type="transmembrane region" description="Helical" evidence="10">
    <location>
        <begin position="234"/>
        <end position="252"/>
    </location>
</feature>
<feature type="transmembrane region" description="Helical" evidence="10">
    <location>
        <begin position="195"/>
        <end position="213"/>
    </location>
</feature>
<evidence type="ECO:0000256" key="1">
    <source>
        <dbReference type="ARBA" id="ARBA00004141"/>
    </source>
</evidence>
<dbReference type="AlphaFoldDB" id="B8CXA3"/>
<keyword evidence="6 10" id="KW-0472">Membrane</keyword>
<dbReference type="EMBL" id="CP001098">
    <property type="protein sequence ID" value="ACL69922.1"/>
    <property type="molecule type" value="Genomic_DNA"/>
</dbReference>
<keyword evidence="9" id="KW-0407">Ion channel</keyword>
<dbReference type="KEGG" id="hor:Hore_11720"/>
<dbReference type="InterPro" id="IPR014743">
    <property type="entry name" value="Cl-channel_core"/>
</dbReference>
<keyword evidence="12" id="KW-1185">Reference proteome</keyword>
<dbReference type="PRINTS" id="PR00762">
    <property type="entry name" value="CLCHANNEL"/>
</dbReference>
<dbReference type="HOGENOM" id="CLU_015263_5_3_9"/>
<comment type="subcellular location">
    <subcellularLocation>
        <location evidence="1">Membrane</location>
        <topology evidence="1">Multi-pass membrane protein</topology>
    </subcellularLocation>
</comment>